<dbReference type="PANTHER" id="PTHR10791">
    <property type="entry name" value="RAG1-ACTIVATING PROTEIN 1"/>
    <property type="match status" value="1"/>
</dbReference>
<dbReference type="KEGG" id="crb:17892318"/>
<feature type="transmembrane region" description="Helical" evidence="9">
    <location>
        <begin position="103"/>
        <end position="123"/>
    </location>
</feature>
<keyword evidence="8 9" id="KW-0472">Membrane</keyword>
<dbReference type="AlphaFoldDB" id="R0G8P3"/>
<evidence type="ECO:0000256" key="4">
    <source>
        <dbReference type="ARBA" id="ARBA00022597"/>
    </source>
</evidence>
<dbReference type="InterPro" id="IPR004316">
    <property type="entry name" value="SWEET_rpt"/>
</dbReference>
<keyword evidence="11" id="KW-1185">Reference proteome</keyword>
<dbReference type="GO" id="GO:0051260">
    <property type="term" value="P:protein homooligomerization"/>
    <property type="evidence" value="ECO:0007669"/>
    <property type="project" value="UniProtKB-ARBA"/>
</dbReference>
<comment type="subcellular location">
    <subcellularLocation>
        <location evidence="9">Cell membrane</location>
        <topology evidence="9">Multi-pass membrane protein</topology>
    </subcellularLocation>
    <subcellularLocation>
        <location evidence="1">Endomembrane system</location>
        <topology evidence="1">Multi-pass membrane protein</topology>
    </subcellularLocation>
</comment>
<dbReference type="InterPro" id="IPR047664">
    <property type="entry name" value="SWEET"/>
</dbReference>
<dbReference type="GO" id="GO:0012505">
    <property type="term" value="C:endomembrane system"/>
    <property type="evidence" value="ECO:0007669"/>
    <property type="project" value="UniProtKB-SubCell"/>
</dbReference>
<keyword evidence="7 9" id="KW-1133">Transmembrane helix</keyword>
<dbReference type="Gene3D" id="1.20.1280.290">
    <property type="match status" value="2"/>
</dbReference>
<evidence type="ECO:0000256" key="3">
    <source>
        <dbReference type="ARBA" id="ARBA00022448"/>
    </source>
</evidence>
<evidence type="ECO:0000256" key="5">
    <source>
        <dbReference type="ARBA" id="ARBA00022692"/>
    </source>
</evidence>
<dbReference type="FunFam" id="1.20.1280.290:FF:000001">
    <property type="entry name" value="Bidirectional sugar transporter SWEET"/>
    <property type="match status" value="1"/>
</dbReference>
<gene>
    <name evidence="10" type="ORF">CARUB_v10015138mg</name>
</gene>
<proteinExistence type="inferred from homology"/>
<evidence type="ECO:0000313" key="10">
    <source>
        <dbReference type="EMBL" id="EOA31901.1"/>
    </source>
</evidence>
<dbReference type="EMBL" id="KB870807">
    <property type="protein sequence ID" value="EOA31901.1"/>
    <property type="molecule type" value="Genomic_DNA"/>
</dbReference>
<evidence type="ECO:0000256" key="2">
    <source>
        <dbReference type="ARBA" id="ARBA00007809"/>
    </source>
</evidence>
<keyword evidence="3 9" id="KW-0813">Transport</keyword>
<sequence length="234" mass="25730">MAPSELNLLRQIVGIIGNIIALGLFLSPTPTFVGIVKKRSVEAFSPMPYLAALMNYLVRFIYALPMVHPNSALLALLSGIGIVINVTFLVIFFMFCRCQRKRLVITAILAAELAFVAVLTTTALTLQHSTSERTLSVGIASCIFNTLMYVSPLSVMKMVIETKSVEFMPFCLSLANLLNASVWTAYGFLPWDPYMAIPNGIGCPLGLVQLILYGVYYKSTKQMMSERQQALTSA</sequence>
<dbReference type="GO" id="GO:0051119">
    <property type="term" value="F:sugar transmembrane transporter activity"/>
    <property type="evidence" value="ECO:0007669"/>
    <property type="project" value="InterPro"/>
</dbReference>
<name>R0G8P3_9BRAS</name>
<keyword evidence="4 9" id="KW-0762">Sugar transport</keyword>
<feature type="transmembrane region" description="Helical" evidence="9">
    <location>
        <begin position="135"/>
        <end position="155"/>
    </location>
</feature>
<evidence type="ECO:0000313" key="11">
    <source>
        <dbReference type="Proteomes" id="UP000029121"/>
    </source>
</evidence>
<evidence type="ECO:0000256" key="1">
    <source>
        <dbReference type="ARBA" id="ARBA00004127"/>
    </source>
</evidence>
<evidence type="ECO:0000256" key="7">
    <source>
        <dbReference type="ARBA" id="ARBA00022989"/>
    </source>
</evidence>
<feature type="transmembrane region" description="Helical" evidence="9">
    <location>
        <begin position="48"/>
        <end position="67"/>
    </location>
</feature>
<feature type="transmembrane region" description="Helical" evidence="9">
    <location>
        <begin position="73"/>
        <end position="96"/>
    </location>
</feature>
<keyword evidence="5 9" id="KW-0812">Transmembrane</keyword>
<evidence type="ECO:0000256" key="6">
    <source>
        <dbReference type="ARBA" id="ARBA00022737"/>
    </source>
</evidence>
<dbReference type="OrthoDB" id="409725at2759"/>
<reference evidence="11" key="1">
    <citation type="journal article" date="2013" name="Nat. Genet.">
        <title>The Capsella rubella genome and the genomic consequences of rapid mating system evolution.</title>
        <authorList>
            <person name="Slotte T."/>
            <person name="Hazzouri K.M."/>
            <person name="Agren J.A."/>
            <person name="Koenig D."/>
            <person name="Maumus F."/>
            <person name="Guo Y.L."/>
            <person name="Steige K."/>
            <person name="Platts A.E."/>
            <person name="Escobar J.S."/>
            <person name="Newman L.K."/>
            <person name="Wang W."/>
            <person name="Mandakova T."/>
            <person name="Vello E."/>
            <person name="Smith L.M."/>
            <person name="Henz S.R."/>
            <person name="Steffen J."/>
            <person name="Takuno S."/>
            <person name="Brandvain Y."/>
            <person name="Coop G."/>
            <person name="Andolfatto P."/>
            <person name="Hu T.T."/>
            <person name="Blanchette M."/>
            <person name="Clark R.M."/>
            <person name="Quesneville H."/>
            <person name="Nordborg M."/>
            <person name="Gaut B.S."/>
            <person name="Lysak M.A."/>
            <person name="Jenkins J."/>
            <person name="Grimwood J."/>
            <person name="Chapman J."/>
            <person name="Prochnik S."/>
            <person name="Shu S."/>
            <person name="Rokhsar D."/>
            <person name="Schmutz J."/>
            <person name="Weigel D."/>
            <person name="Wright S.I."/>
        </authorList>
    </citation>
    <scope>NUCLEOTIDE SEQUENCE [LARGE SCALE GENOMIC DNA]</scope>
    <source>
        <strain evidence="11">cv. Monte Gargano</strain>
    </source>
</reference>
<dbReference type="GO" id="GO:0005886">
    <property type="term" value="C:plasma membrane"/>
    <property type="evidence" value="ECO:0007669"/>
    <property type="project" value="UniProtKB-SubCell"/>
</dbReference>
<keyword evidence="6" id="KW-0677">Repeat</keyword>
<feature type="transmembrane region" description="Helical" evidence="9">
    <location>
        <begin position="195"/>
        <end position="217"/>
    </location>
</feature>
<evidence type="ECO:0000256" key="9">
    <source>
        <dbReference type="RuleBase" id="RU910715"/>
    </source>
</evidence>
<dbReference type="Proteomes" id="UP000029121">
    <property type="component" value="Unassembled WGS sequence"/>
</dbReference>
<accession>R0G8P3</accession>
<feature type="transmembrane region" description="Helical" evidence="9">
    <location>
        <begin position="167"/>
        <end position="189"/>
    </location>
</feature>
<organism evidence="10 11">
    <name type="scientific">Capsella rubella</name>
    <dbReference type="NCBI Taxonomy" id="81985"/>
    <lineage>
        <taxon>Eukaryota</taxon>
        <taxon>Viridiplantae</taxon>
        <taxon>Streptophyta</taxon>
        <taxon>Embryophyta</taxon>
        <taxon>Tracheophyta</taxon>
        <taxon>Spermatophyta</taxon>
        <taxon>Magnoliopsida</taxon>
        <taxon>eudicotyledons</taxon>
        <taxon>Gunneridae</taxon>
        <taxon>Pentapetalae</taxon>
        <taxon>rosids</taxon>
        <taxon>malvids</taxon>
        <taxon>Brassicales</taxon>
        <taxon>Brassicaceae</taxon>
        <taxon>Camelineae</taxon>
        <taxon>Capsella</taxon>
    </lineage>
</organism>
<dbReference type="STRING" id="81985.R0G8P3"/>
<comment type="function">
    <text evidence="9">Mediates both low-affinity uptake and efflux of sugar across the membrane.</text>
</comment>
<dbReference type="FunFam" id="1.20.1280.290:FF:000002">
    <property type="entry name" value="Bidirectional sugar transporter SWEET"/>
    <property type="match status" value="1"/>
</dbReference>
<dbReference type="PANTHER" id="PTHR10791:SF130">
    <property type="entry name" value="BIDIRECTIONAL SUGAR TRANSPORTER SWEET6-RELATED"/>
    <property type="match status" value="1"/>
</dbReference>
<comment type="similarity">
    <text evidence="2 9">Belongs to the SWEET sugar transporter family.</text>
</comment>
<evidence type="ECO:0000256" key="8">
    <source>
        <dbReference type="ARBA" id="ARBA00023136"/>
    </source>
</evidence>
<dbReference type="eggNOG" id="KOG1623">
    <property type="taxonomic scope" value="Eukaryota"/>
</dbReference>
<dbReference type="Pfam" id="PF03083">
    <property type="entry name" value="MtN3_slv"/>
    <property type="match status" value="2"/>
</dbReference>
<feature type="transmembrane region" description="Helical" evidence="9">
    <location>
        <begin position="12"/>
        <end position="36"/>
    </location>
</feature>
<protein>
    <recommendedName>
        <fullName evidence="9">Bidirectional sugar transporter SWEET</fullName>
    </recommendedName>
</protein>